<dbReference type="CDD" id="cd16329">
    <property type="entry name" value="LolA_like"/>
    <property type="match status" value="1"/>
</dbReference>
<sequence length="241" mass="26769">MRNLSLLLLALFAGFAQAMPTSQQFLTALDATAGQSGGSEKSLRLARIDNGVERDSRNFKVLDNGKGASLVEFLDPAERGQKVLSTQTEMWFLGGGSRRAIKVPPISRLFGDASLGDIARLNLAQDYQIAATAAEGEGREASWRLNLDARSEAATYSKVTIWLRQSDLEPLRAHYFLASGKHGKSAEFVRNRRVGAAWSSEEWLLAEPGENQRRTRLTIEAVRAKEVPDAWFTPRYLEMQR</sequence>
<keyword evidence="3" id="KW-0449">Lipoprotein</keyword>
<feature type="signal peptide" evidence="1">
    <location>
        <begin position="1"/>
        <end position="18"/>
    </location>
</feature>
<keyword evidence="1" id="KW-0732">Signal</keyword>
<dbReference type="Pfam" id="PF17131">
    <property type="entry name" value="LolA_like"/>
    <property type="match status" value="1"/>
</dbReference>
<reference evidence="4" key="1">
    <citation type="journal article" date="2019" name="Int. J. Syst. Evol. Microbiol.">
        <title>The Global Catalogue of Microorganisms (GCM) 10K type strain sequencing project: providing services to taxonomists for standard genome sequencing and annotation.</title>
        <authorList>
            <consortium name="The Broad Institute Genomics Platform"/>
            <consortium name="The Broad Institute Genome Sequencing Center for Infectious Disease"/>
            <person name="Wu L."/>
            <person name="Ma J."/>
        </authorList>
    </citation>
    <scope>NUCLEOTIDE SEQUENCE [LARGE SCALE GENOMIC DNA]</scope>
    <source>
        <strain evidence="4">LMG 29894</strain>
    </source>
</reference>
<dbReference type="Proteomes" id="UP001595791">
    <property type="component" value="Unassembled WGS sequence"/>
</dbReference>
<evidence type="ECO:0000313" key="3">
    <source>
        <dbReference type="EMBL" id="MFC4158923.1"/>
    </source>
</evidence>
<proteinExistence type="predicted"/>
<evidence type="ECO:0000259" key="2">
    <source>
        <dbReference type="Pfam" id="PF17131"/>
    </source>
</evidence>
<dbReference type="InterPro" id="IPR033399">
    <property type="entry name" value="TP_0789-like"/>
</dbReference>
<evidence type="ECO:0000313" key="4">
    <source>
        <dbReference type="Proteomes" id="UP001595791"/>
    </source>
</evidence>
<name>A0ABV8MLB8_9NEIS</name>
<organism evidence="3 4">
    <name type="scientific">Chitinimonas lacunae</name>
    <dbReference type="NCBI Taxonomy" id="1963018"/>
    <lineage>
        <taxon>Bacteria</taxon>
        <taxon>Pseudomonadati</taxon>
        <taxon>Pseudomonadota</taxon>
        <taxon>Betaproteobacteria</taxon>
        <taxon>Neisseriales</taxon>
        <taxon>Chitinibacteraceae</taxon>
        <taxon>Chitinimonas</taxon>
    </lineage>
</organism>
<feature type="chain" id="PRO_5047067375" evidence="1">
    <location>
        <begin position="19"/>
        <end position="241"/>
    </location>
</feature>
<dbReference type="RefSeq" id="WP_378162118.1">
    <property type="nucleotide sequence ID" value="NZ_JBHSBU010000001.1"/>
</dbReference>
<dbReference type="Gene3D" id="2.50.20.10">
    <property type="entry name" value="Lipoprotein localisation LolA/LolB/LppX"/>
    <property type="match status" value="1"/>
</dbReference>
<accession>A0ABV8MLB8</accession>
<feature type="domain" description="Uncharacterized protein TP-0789" evidence="2">
    <location>
        <begin position="68"/>
        <end position="238"/>
    </location>
</feature>
<protein>
    <submittedName>
        <fullName evidence="3">Outer membrane lipoprotein-sorting protein</fullName>
    </submittedName>
</protein>
<evidence type="ECO:0000256" key="1">
    <source>
        <dbReference type="SAM" id="SignalP"/>
    </source>
</evidence>
<comment type="caution">
    <text evidence="3">The sequence shown here is derived from an EMBL/GenBank/DDBJ whole genome shotgun (WGS) entry which is preliminary data.</text>
</comment>
<gene>
    <name evidence="3" type="ORF">ACFOW7_06070</name>
</gene>
<keyword evidence="4" id="KW-1185">Reference proteome</keyword>
<dbReference type="EMBL" id="JBHSBU010000001">
    <property type="protein sequence ID" value="MFC4158923.1"/>
    <property type="molecule type" value="Genomic_DNA"/>
</dbReference>